<evidence type="ECO:0000256" key="4">
    <source>
        <dbReference type="PIRSR" id="PIRSR623088-3"/>
    </source>
</evidence>
<proteinExistence type="predicted"/>
<dbReference type="EMBL" id="KZ303527">
    <property type="protein sequence ID" value="PIA13785.1"/>
    <property type="molecule type" value="Genomic_DNA"/>
</dbReference>
<feature type="binding site" evidence="4">
    <location>
        <position position="91"/>
    </location>
    <ligand>
        <name>Zn(2+)</name>
        <dbReference type="ChEBI" id="CHEBI:29105"/>
        <label>1</label>
    </ligand>
</feature>
<dbReference type="SUPFAM" id="SSF109604">
    <property type="entry name" value="HD-domain/PDEase-like"/>
    <property type="match status" value="1"/>
</dbReference>
<feature type="region of interest" description="Disordered" evidence="5">
    <location>
        <begin position="720"/>
        <end position="753"/>
    </location>
</feature>
<feature type="binding site" evidence="4">
    <location>
        <position position="380"/>
    </location>
    <ligand>
        <name>Zn(2+)</name>
        <dbReference type="ChEBI" id="CHEBI:29105"/>
        <label>1</label>
    </ligand>
</feature>
<feature type="compositionally biased region" description="Polar residues" evidence="5">
    <location>
        <begin position="729"/>
        <end position="753"/>
    </location>
</feature>
<feature type="compositionally biased region" description="Polar residues" evidence="5">
    <location>
        <begin position="588"/>
        <end position="599"/>
    </location>
</feature>
<dbReference type="InterPro" id="IPR023088">
    <property type="entry name" value="PDEase"/>
</dbReference>
<accession>A0A2G5B458</accession>
<feature type="binding site" evidence="4">
    <location>
        <position position="127"/>
    </location>
    <ligand>
        <name>Zn(2+)</name>
        <dbReference type="ChEBI" id="CHEBI:29105"/>
        <label>1</label>
    </ligand>
</feature>
<gene>
    <name evidence="7" type="ORF">COEREDRAFT_103935</name>
</gene>
<feature type="region of interest" description="Disordered" evidence="5">
    <location>
        <begin position="556"/>
        <end position="601"/>
    </location>
</feature>
<evidence type="ECO:0000313" key="8">
    <source>
        <dbReference type="Proteomes" id="UP000242474"/>
    </source>
</evidence>
<feature type="domain" description="PDEase" evidence="6">
    <location>
        <begin position="9"/>
        <end position="474"/>
    </location>
</feature>
<dbReference type="SMART" id="SM00471">
    <property type="entry name" value="HDc"/>
    <property type="match status" value="1"/>
</dbReference>
<feature type="region of interest" description="Disordered" evidence="5">
    <location>
        <begin position="616"/>
        <end position="651"/>
    </location>
</feature>
<evidence type="ECO:0000256" key="2">
    <source>
        <dbReference type="ARBA" id="ARBA00022801"/>
    </source>
</evidence>
<feature type="binding site" evidence="4">
    <location>
        <position position="128"/>
    </location>
    <ligand>
        <name>Zn(2+)</name>
        <dbReference type="ChEBI" id="CHEBI:29105"/>
        <label>2</label>
    </ligand>
</feature>
<feature type="active site" description="Proton donor" evidence="3">
    <location>
        <position position="87"/>
    </location>
</feature>
<dbReference type="STRING" id="763665.A0A2G5B458"/>
<evidence type="ECO:0000256" key="1">
    <source>
        <dbReference type="ARBA" id="ARBA00022723"/>
    </source>
</evidence>
<dbReference type="Pfam" id="PF00233">
    <property type="entry name" value="PDEase_I"/>
    <property type="match status" value="2"/>
</dbReference>
<dbReference type="InterPro" id="IPR036971">
    <property type="entry name" value="PDEase_catalytic_dom_sf"/>
</dbReference>
<dbReference type="CDD" id="cd00077">
    <property type="entry name" value="HDc"/>
    <property type="match status" value="1"/>
</dbReference>
<keyword evidence="1 4" id="KW-0479">Metal-binding</keyword>
<dbReference type="GO" id="GO:0007165">
    <property type="term" value="P:signal transduction"/>
    <property type="evidence" value="ECO:0007669"/>
    <property type="project" value="InterPro"/>
</dbReference>
<evidence type="ECO:0000256" key="3">
    <source>
        <dbReference type="PIRSR" id="PIRSR623088-1"/>
    </source>
</evidence>
<dbReference type="PANTHER" id="PTHR11347">
    <property type="entry name" value="CYCLIC NUCLEOTIDE PHOSPHODIESTERASE"/>
    <property type="match status" value="1"/>
</dbReference>
<dbReference type="AlphaFoldDB" id="A0A2G5B458"/>
<dbReference type="PROSITE" id="PS51845">
    <property type="entry name" value="PDEASE_I_2"/>
    <property type="match status" value="1"/>
</dbReference>
<feature type="binding site" evidence="4">
    <location>
        <position position="128"/>
    </location>
    <ligand>
        <name>Zn(2+)</name>
        <dbReference type="ChEBI" id="CHEBI:29105"/>
        <label>1</label>
    </ligand>
</feature>
<dbReference type="Gene3D" id="1.10.1300.10">
    <property type="entry name" value="3'5'-cyclic nucleotide phosphodiesterase, catalytic domain"/>
    <property type="match status" value="2"/>
</dbReference>
<evidence type="ECO:0000256" key="5">
    <source>
        <dbReference type="SAM" id="MobiDB-lite"/>
    </source>
</evidence>
<dbReference type="InterPro" id="IPR002073">
    <property type="entry name" value="PDEase_catalytic_dom"/>
</dbReference>
<reference evidence="7 8" key="1">
    <citation type="journal article" date="2015" name="Genome Biol. Evol.">
        <title>Phylogenomic analyses indicate that early fungi evolved digesting cell walls of algal ancestors of land plants.</title>
        <authorList>
            <person name="Chang Y."/>
            <person name="Wang S."/>
            <person name="Sekimoto S."/>
            <person name="Aerts A.L."/>
            <person name="Choi C."/>
            <person name="Clum A."/>
            <person name="LaButti K.M."/>
            <person name="Lindquist E.A."/>
            <person name="Yee Ngan C."/>
            <person name="Ohm R.A."/>
            <person name="Salamov A.A."/>
            <person name="Grigoriev I.V."/>
            <person name="Spatafora J.W."/>
            <person name="Berbee M.L."/>
        </authorList>
    </citation>
    <scope>NUCLEOTIDE SEQUENCE [LARGE SCALE GENOMIC DNA]</scope>
    <source>
        <strain evidence="7 8">NRRL 1564</strain>
    </source>
</reference>
<evidence type="ECO:0000259" key="6">
    <source>
        <dbReference type="PROSITE" id="PS51845"/>
    </source>
</evidence>
<feature type="region of interest" description="Disordered" evidence="5">
    <location>
        <begin position="322"/>
        <end position="342"/>
    </location>
</feature>
<name>A0A2G5B458_COERN</name>
<feature type="compositionally biased region" description="Basic and acidic residues" evidence="5">
    <location>
        <begin position="234"/>
        <end position="248"/>
    </location>
</feature>
<dbReference type="GO" id="GO:0046872">
    <property type="term" value="F:metal ion binding"/>
    <property type="evidence" value="ECO:0007669"/>
    <property type="project" value="UniProtKB-KW"/>
</dbReference>
<keyword evidence="8" id="KW-1185">Reference proteome</keyword>
<dbReference type="OrthoDB" id="546632at2759"/>
<sequence length="753" mass="83151">MLCCKHNQLGPEELVVVEKVMDSYMAEQWCTVGLAFNPWDYSRAEKLGIVLAVFKTHNVLSVLELDPSDMLEFTLDMESLYNNVPYHSFNHAVDVVVKLHYMLYDLQAASYLATYDIAALLISGLCHDCGHPGLNNLFQKNANTSLSQKYPDAILERYSIDLTIRCISKHRLFRNIEEIHDPVYSDSTVKEIDVASRMISSIQNAILHTDMSRHFDVVEECKALVATLAMKARKLSDHDQRSHGEDSTKGSPELCVGVCEPEPNQKKIPALSPPMPQLRLRSPSDPIAFNGQLLSYSMQDASSALPNTPNLYGDTRHRNPGTTCNNPHYSSKVGTPTAPMSTEKNKIGRLHLRRSTSMSDALLDSTQRQSLINVLLHAVDVFNPVLPWIICKKWSDLMNCESFGQGDLEKKLLLPVSPNMDRDTTDQRQVSLDFGNIIIRPFFSVLVSLFPVDDVLLPALELNMQKWSRLSTDTTYEISSPLGANNCMYSWPIEPVSMALSLSSTSSASASRRLSIAAGTVDIPPARLETIRRHSHEGFKALHRCMVGHMFSKHLDKIQQRRKASNAFKGHTPQQNPLKGRQRPAPLSHTSGSLSSLQESGADMLSPVTEVTCVEEASAPNSGTSIRDIPSYQDASGDSSHAGGTRQSPEIFISSGDDRLSYLSQESGSVPWDLVRIGHVRTATQPEILNYPDVPVGFDHPSSYCVGSLACSPRPCRSTSLDPTLLPNMPSSYPSLANKSGAESISSKVLSDN</sequence>
<dbReference type="GO" id="GO:0004114">
    <property type="term" value="F:3',5'-cyclic-nucleotide phosphodiesterase activity"/>
    <property type="evidence" value="ECO:0007669"/>
    <property type="project" value="InterPro"/>
</dbReference>
<dbReference type="Proteomes" id="UP000242474">
    <property type="component" value="Unassembled WGS sequence"/>
</dbReference>
<dbReference type="PRINTS" id="PR00387">
    <property type="entry name" value="PDIESTERASE1"/>
</dbReference>
<organism evidence="7 8">
    <name type="scientific">Coemansia reversa (strain ATCC 12441 / NRRL 1564)</name>
    <dbReference type="NCBI Taxonomy" id="763665"/>
    <lineage>
        <taxon>Eukaryota</taxon>
        <taxon>Fungi</taxon>
        <taxon>Fungi incertae sedis</taxon>
        <taxon>Zoopagomycota</taxon>
        <taxon>Kickxellomycotina</taxon>
        <taxon>Kickxellomycetes</taxon>
        <taxon>Kickxellales</taxon>
        <taxon>Kickxellaceae</taxon>
        <taxon>Coemansia</taxon>
    </lineage>
</organism>
<feature type="region of interest" description="Disordered" evidence="5">
    <location>
        <begin position="234"/>
        <end position="253"/>
    </location>
</feature>
<evidence type="ECO:0000313" key="7">
    <source>
        <dbReference type="EMBL" id="PIA13785.1"/>
    </source>
</evidence>
<keyword evidence="2" id="KW-0378">Hydrolase</keyword>
<protein>
    <submittedName>
        <fullName evidence="7">HD-domain/PDEase-like protein</fullName>
    </submittedName>
</protein>
<dbReference type="InterPro" id="IPR003607">
    <property type="entry name" value="HD/PDEase_dom"/>
</dbReference>